<comment type="caution">
    <text evidence="1">The sequence shown here is derived from an EMBL/GenBank/DDBJ whole genome shotgun (WGS) entry which is preliminary data.</text>
</comment>
<dbReference type="AlphaFoldDB" id="A0A699JQC7"/>
<accession>A0A699JQC7</accession>
<organism evidence="1">
    <name type="scientific">Tanacetum cinerariifolium</name>
    <name type="common">Dalmatian daisy</name>
    <name type="synonym">Chrysanthemum cinerariifolium</name>
    <dbReference type="NCBI Taxonomy" id="118510"/>
    <lineage>
        <taxon>Eukaryota</taxon>
        <taxon>Viridiplantae</taxon>
        <taxon>Streptophyta</taxon>
        <taxon>Embryophyta</taxon>
        <taxon>Tracheophyta</taxon>
        <taxon>Spermatophyta</taxon>
        <taxon>Magnoliopsida</taxon>
        <taxon>eudicotyledons</taxon>
        <taxon>Gunneridae</taxon>
        <taxon>Pentapetalae</taxon>
        <taxon>asterids</taxon>
        <taxon>campanulids</taxon>
        <taxon>Asterales</taxon>
        <taxon>Asteraceae</taxon>
        <taxon>Asteroideae</taxon>
        <taxon>Anthemideae</taxon>
        <taxon>Anthemidinae</taxon>
        <taxon>Tanacetum</taxon>
    </lineage>
</organism>
<protein>
    <submittedName>
        <fullName evidence="1">Uncharacterized protein</fullName>
    </submittedName>
</protein>
<name>A0A699JQC7_TANCI</name>
<reference evidence="1" key="1">
    <citation type="journal article" date="2019" name="Sci. Rep.">
        <title>Draft genome of Tanacetum cinerariifolium, the natural source of mosquito coil.</title>
        <authorList>
            <person name="Yamashiro T."/>
            <person name="Shiraishi A."/>
            <person name="Satake H."/>
            <person name="Nakayama K."/>
        </authorList>
    </citation>
    <scope>NUCLEOTIDE SEQUENCE</scope>
</reference>
<dbReference type="EMBL" id="BKCJ010438344">
    <property type="protein sequence ID" value="GFA51962.1"/>
    <property type="molecule type" value="Genomic_DNA"/>
</dbReference>
<evidence type="ECO:0000313" key="1">
    <source>
        <dbReference type="EMBL" id="GFA51962.1"/>
    </source>
</evidence>
<sequence length="41" mass="4454">NWVLGEWLWKSWGQREVVGSCVIGGKNGERGFLGDGGKSCT</sequence>
<feature type="non-terminal residue" evidence="1">
    <location>
        <position position="1"/>
    </location>
</feature>
<proteinExistence type="predicted"/>
<gene>
    <name evidence="1" type="ORF">Tci_623934</name>
</gene>